<feature type="chain" id="PRO_5024866521" evidence="1">
    <location>
        <begin position="19"/>
        <end position="135"/>
    </location>
</feature>
<name>A0A5N6VFX2_ASPTM</name>
<keyword evidence="1" id="KW-0732">Signal</keyword>
<dbReference type="AlphaFoldDB" id="A0A5N6VFX2"/>
<evidence type="ECO:0000256" key="1">
    <source>
        <dbReference type="SAM" id="SignalP"/>
    </source>
</evidence>
<dbReference type="Proteomes" id="UP000326950">
    <property type="component" value="Unassembled WGS sequence"/>
</dbReference>
<accession>A0A5N6VFX2</accession>
<keyword evidence="3" id="KW-1185">Reference proteome</keyword>
<gene>
    <name evidence="2" type="ORF">BDV40DRAFT_294615</name>
</gene>
<proteinExistence type="predicted"/>
<evidence type="ECO:0000313" key="3">
    <source>
        <dbReference type="Proteomes" id="UP000326950"/>
    </source>
</evidence>
<feature type="signal peptide" evidence="1">
    <location>
        <begin position="1"/>
        <end position="18"/>
    </location>
</feature>
<protein>
    <submittedName>
        <fullName evidence="2">Uncharacterized protein</fullName>
    </submittedName>
</protein>
<evidence type="ECO:0000313" key="2">
    <source>
        <dbReference type="EMBL" id="KAE8168671.1"/>
    </source>
</evidence>
<reference evidence="2 3" key="1">
    <citation type="submission" date="2019-04" db="EMBL/GenBank/DDBJ databases">
        <title>Friends and foes A comparative genomics study of 23 Aspergillus species from section Flavi.</title>
        <authorList>
            <consortium name="DOE Joint Genome Institute"/>
            <person name="Kjaerbolling I."/>
            <person name="Vesth T."/>
            <person name="Frisvad J.C."/>
            <person name="Nybo J.L."/>
            <person name="Theobald S."/>
            <person name="Kildgaard S."/>
            <person name="Isbrandt T."/>
            <person name="Kuo A."/>
            <person name="Sato A."/>
            <person name="Lyhne E.K."/>
            <person name="Kogle M.E."/>
            <person name="Wiebenga A."/>
            <person name="Kun R.S."/>
            <person name="Lubbers R.J."/>
            <person name="Makela M.R."/>
            <person name="Barry K."/>
            <person name="Chovatia M."/>
            <person name="Clum A."/>
            <person name="Daum C."/>
            <person name="Haridas S."/>
            <person name="He G."/>
            <person name="LaButti K."/>
            <person name="Lipzen A."/>
            <person name="Mondo S."/>
            <person name="Riley R."/>
            <person name="Salamov A."/>
            <person name="Simmons B.A."/>
            <person name="Magnuson J.K."/>
            <person name="Henrissat B."/>
            <person name="Mortensen U.H."/>
            <person name="Larsen T.O."/>
            <person name="Devries R.P."/>
            <person name="Grigoriev I.V."/>
            <person name="Machida M."/>
            <person name="Baker S.E."/>
            <person name="Andersen M.R."/>
        </authorList>
    </citation>
    <scope>NUCLEOTIDE SEQUENCE [LARGE SCALE GENOMIC DNA]</scope>
    <source>
        <strain evidence="2 3">CBS 117626</strain>
    </source>
</reference>
<dbReference type="OrthoDB" id="4520852at2759"/>
<sequence length="135" mass="14208">MAFKTISLILLAATGTQALWLAAAEMTFYTNTPGGVFPSPACQVGKGDTEAQAWSQATSIGSDSVSIGGGVTTCGTLASHHSNQLGGFWDDYGTLNYEDDNWHWYCQPRLHGATGGTCDAGNGAPKKKRSVEFEA</sequence>
<organism evidence="2 3">
    <name type="scientific">Aspergillus tamarii</name>
    <dbReference type="NCBI Taxonomy" id="41984"/>
    <lineage>
        <taxon>Eukaryota</taxon>
        <taxon>Fungi</taxon>
        <taxon>Dikarya</taxon>
        <taxon>Ascomycota</taxon>
        <taxon>Pezizomycotina</taxon>
        <taxon>Eurotiomycetes</taxon>
        <taxon>Eurotiomycetidae</taxon>
        <taxon>Eurotiales</taxon>
        <taxon>Aspergillaceae</taxon>
        <taxon>Aspergillus</taxon>
        <taxon>Aspergillus subgen. Circumdati</taxon>
    </lineage>
</organism>
<dbReference type="EMBL" id="ML738585">
    <property type="protein sequence ID" value="KAE8168671.1"/>
    <property type="molecule type" value="Genomic_DNA"/>
</dbReference>